<feature type="transmembrane region" description="Helical" evidence="1">
    <location>
        <begin position="339"/>
        <end position="356"/>
    </location>
</feature>
<keyword evidence="1" id="KW-1133">Transmembrane helix</keyword>
<sequence length="488" mass="54172">MVSVNQVPTSARASIADTNGTPSIVALTDVILFTFLTAYLGWSLVYAANEAPSSIAIQIVLSFNGILGLVGLRRSLLRGYPLFVVFFLFSFLFHSLAPLQQIAERKSPIFHETDVLLLASALCIPFTLFGLFLVFRRRPKSSTAHRQAGLLNSSLLRFQGRDTTLLLVVTGATTTALLLYYLPVLFTNRQAASSALSSDASKTALIFLHAFVDPFAFVGAFVGLLVSIRSSDHGRAFLFGAITLLAAVVNNPLIHARYQSSALIVFALLAIYGWNRTRLILYTIIAGISVSPIFNSLFRYNSVSNDTRRLENFFAHMDYDALNIFCYTIIWVRERGIEYGNNLFGALLFFIPRSLWNEKGQHPAQIIFGYLKEYEGYTIDNLSSPPPVEGYLAFGVMGALALPLVVAMTFDAIERRAALAQPFSPWQLIVCMLVMMAMIFLRGPLQVGFAEAVMRCLTILATTYLLYAGAVMKPRHRAHVRKARRTQF</sequence>
<feature type="transmembrane region" description="Helical" evidence="1">
    <location>
        <begin position="391"/>
        <end position="410"/>
    </location>
</feature>
<feature type="transmembrane region" description="Helical" evidence="1">
    <location>
        <begin position="115"/>
        <end position="135"/>
    </location>
</feature>
<feature type="transmembrane region" description="Helical" evidence="1">
    <location>
        <begin position="24"/>
        <end position="45"/>
    </location>
</feature>
<keyword evidence="3" id="KW-1185">Reference proteome</keyword>
<keyword evidence="1" id="KW-0812">Transmembrane</keyword>
<feature type="transmembrane region" description="Helical" evidence="1">
    <location>
        <begin position="206"/>
        <end position="226"/>
    </location>
</feature>
<feature type="transmembrane region" description="Helical" evidence="1">
    <location>
        <begin position="82"/>
        <end position="103"/>
    </location>
</feature>
<dbReference type="EMBL" id="JBGBZJ010000003">
    <property type="protein sequence ID" value="MEY9455644.1"/>
    <property type="molecule type" value="Genomic_DNA"/>
</dbReference>
<feature type="transmembrane region" description="Helical" evidence="1">
    <location>
        <begin position="233"/>
        <end position="250"/>
    </location>
</feature>
<feature type="transmembrane region" description="Helical" evidence="1">
    <location>
        <begin position="279"/>
        <end position="298"/>
    </location>
</feature>
<comment type="caution">
    <text evidence="2">The sequence shown here is derived from an EMBL/GenBank/DDBJ whole genome shotgun (WGS) entry which is preliminary data.</text>
</comment>
<accession>A0ABV4FXU2</accession>
<protein>
    <recommendedName>
        <fullName evidence="4">Oligosaccharide repeat unit polymerase</fullName>
    </recommendedName>
</protein>
<feature type="transmembrane region" description="Helical" evidence="1">
    <location>
        <begin position="51"/>
        <end position="70"/>
    </location>
</feature>
<dbReference type="RefSeq" id="WP_131233113.1">
    <property type="nucleotide sequence ID" value="NZ_AP021854.1"/>
</dbReference>
<evidence type="ECO:0000313" key="2">
    <source>
        <dbReference type="EMBL" id="MEY9455644.1"/>
    </source>
</evidence>
<name>A0ABV4FXU2_9BRAD</name>
<feature type="transmembrane region" description="Helical" evidence="1">
    <location>
        <begin position="165"/>
        <end position="186"/>
    </location>
</feature>
<evidence type="ECO:0000256" key="1">
    <source>
        <dbReference type="SAM" id="Phobius"/>
    </source>
</evidence>
<gene>
    <name evidence="2" type="ORF">ABIG07_004592</name>
</gene>
<organism evidence="2 3">
    <name type="scientific">Bradyrhizobium ottawaense</name>
    <dbReference type="NCBI Taxonomy" id="931866"/>
    <lineage>
        <taxon>Bacteria</taxon>
        <taxon>Pseudomonadati</taxon>
        <taxon>Pseudomonadota</taxon>
        <taxon>Alphaproteobacteria</taxon>
        <taxon>Hyphomicrobiales</taxon>
        <taxon>Nitrobacteraceae</taxon>
        <taxon>Bradyrhizobium</taxon>
    </lineage>
</organism>
<feature type="transmembrane region" description="Helical" evidence="1">
    <location>
        <begin position="422"/>
        <end position="440"/>
    </location>
</feature>
<proteinExistence type="predicted"/>
<feature type="transmembrane region" description="Helical" evidence="1">
    <location>
        <begin position="452"/>
        <end position="472"/>
    </location>
</feature>
<dbReference type="Proteomes" id="UP001565369">
    <property type="component" value="Unassembled WGS sequence"/>
</dbReference>
<keyword evidence="1" id="KW-0472">Membrane</keyword>
<evidence type="ECO:0008006" key="4">
    <source>
        <dbReference type="Google" id="ProtNLM"/>
    </source>
</evidence>
<reference evidence="2 3" key="1">
    <citation type="submission" date="2024-07" db="EMBL/GenBank/DDBJ databases">
        <title>Genomic Encyclopedia of Type Strains, Phase V (KMG-V): Genome sequencing to study the core and pangenomes of soil and plant-associated prokaryotes.</title>
        <authorList>
            <person name="Whitman W."/>
        </authorList>
    </citation>
    <scope>NUCLEOTIDE SEQUENCE [LARGE SCALE GENOMIC DNA]</scope>
    <source>
        <strain evidence="2 3">USDA 152</strain>
    </source>
</reference>
<evidence type="ECO:0000313" key="3">
    <source>
        <dbReference type="Proteomes" id="UP001565369"/>
    </source>
</evidence>